<evidence type="ECO:0000313" key="3">
    <source>
        <dbReference type="EMBL" id="NEV92575.1"/>
    </source>
</evidence>
<dbReference type="RefSeq" id="WP_164003171.1">
    <property type="nucleotide sequence ID" value="NZ_JAAIKD010000001.1"/>
</dbReference>
<keyword evidence="2" id="KW-1133">Transmembrane helix</keyword>
<keyword evidence="4" id="KW-1185">Reference proteome</keyword>
<comment type="caution">
    <text evidence="3">The sequence shown here is derived from an EMBL/GenBank/DDBJ whole genome shotgun (WGS) entry which is preliminary data.</text>
</comment>
<evidence type="ECO:0000256" key="2">
    <source>
        <dbReference type="SAM" id="Phobius"/>
    </source>
</evidence>
<proteinExistence type="predicted"/>
<name>A0A6B3R1S3_9FLAO</name>
<feature type="compositionally biased region" description="Basic and acidic residues" evidence="1">
    <location>
        <begin position="15"/>
        <end position="31"/>
    </location>
</feature>
<dbReference type="EMBL" id="JAAIKD010000001">
    <property type="protein sequence ID" value="NEV92575.1"/>
    <property type="molecule type" value="Genomic_DNA"/>
</dbReference>
<evidence type="ECO:0000256" key="1">
    <source>
        <dbReference type="SAM" id="MobiDB-lite"/>
    </source>
</evidence>
<organism evidence="3 4">
    <name type="scientific">Psychroflexus aurantiacus</name>
    <dbReference type="NCBI Taxonomy" id="2709310"/>
    <lineage>
        <taxon>Bacteria</taxon>
        <taxon>Pseudomonadati</taxon>
        <taxon>Bacteroidota</taxon>
        <taxon>Flavobacteriia</taxon>
        <taxon>Flavobacteriales</taxon>
        <taxon>Flavobacteriaceae</taxon>
        <taxon>Psychroflexus</taxon>
    </lineage>
</organism>
<dbReference type="Proteomes" id="UP000478505">
    <property type="component" value="Unassembled WGS sequence"/>
</dbReference>
<reference evidence="3 4" key="1">
    <citation type="submission" date="2020-02" db="EMBL/GenBank/DDBJ databases">
        <title>Flavobacteriaceae Psychroflexus bacterium YR1-1, complete genome.</title>
        <authorList>
            <person name="Li Y."/>
            <person name="Wu S."/>
        </authorList>
    </citation>
    <scope>NUCLEOTIDE SEQUENCE [LARGE SCALE GENOMIC DNA]</scope>
    <source>
        <strain evidence="3 4">YR1-1</strain>
    </source>
</reference>
<protein>
    <submittedName>
        <fullName evidence="3">Uncharacterized protein</fullName>
    </submittedName>
</protein>
<sequence length="93" mass="10779">MAHGSLSHFKATLARKAERNQKRQARSDRQSKFRTSGSKTEFNSTTLSESELKEIKADIRNKMKLEKKKQLKRILIVMAVLTSILLFSFFKFS</sequence>
<evidence type="ECO:0000313" key="4">
    <source>
        <dbReference type="Proteomes" id="UP000478505"/>
    </source>
</evidence>
<dbReference type="AlphaFoldDB" id="A0A6B3R1S3"/>
<feature type="region of interest" description="Disordered" evidence="1">
    <location>
        <begin position="1"/>
        <end position="47"/>
    </location>
</feature>
<gene>
    <name evidence="3" type="ORF">G3567_00230</name>
</gene>
<keyword evidence="2" id="KW-0812">Transmembrane</keyword>
<feature type="compositionally biased region" description="Polar residues" evidence="1">
    <location>
        <begin position="33"/>
        <end position="47"/>
    </location>
</feature>
<keyword evidence="2" id="KW-0472">Membrane</keyword>
<feature type="transmembrane region" description="Helical" evidence="2">
    <location>
        <begin position="71"/>
        <end position="90"/>
    </location>
</feature>
<accession>A0A6B3R1S3</accession>